<evidence type="ECO:0000313" key="1">
    <source>
        <dbReference type="EMBL" id="NJC42432.1"/>
    </source>
</evidence>
<sequence length="54" mass="5628">MDDLYQDPIDVVVTDGAVVLFGPGSLSGAFTPDAAEQTARALLEAAEQARAARH</sequence>
<dbReference type="AlphaFoldDB" id="A0A7X5YM53"/>
<evidence type="ECO:0000313" key="2">
    <source>
        <dbReference type="Proteomes" id="UP000587415"/>
    </source>
</evidence>
<name>A0A7X5YM53_9CAUL</name>
<dbReference type="EMBL" id="JAATJM010000002">
    <property type="protein sequence ID" value="NJC42432.1"/>
    <property type="molecule type" value="Genomic_DNA"/>
</dbReference>
<gene>
    <name evidence="1" type="ORF">GGQ87_002727</name>
</gene>
<protein>
    <submittedName>
        <fullName evidence="1">Osmotically-inducible protein OsmY</fullName>
    </submittedName>
</protein>
<organism evidence="1 2">
    <name type="scientific">Brevundimonas alba</name>
    <dbReference type="NCBI Taxonomy" id="74314"/>
    <lineage>
        <taxon>Bacteria</taxon>
        <taxon>Pseudomonadati</taxon>
        <taxon>Pseudomonadota</taxon>
        <taxon>Alphaproteobacteria</taxon>
        <taxon>Caulobacterales</taxon>
        <taxon>Caulobacteraceae</taxon>
        <taxon>Brevundimonas</taxon>
    </lineage>
</organism>
<reference evidence="1 2" key="1">
    <citation type="submission" date="2020-03" db="EMBL/GenBank/DDBJ databases">
        <title>Genomic Encyclopedia of Type Strains, Phase IV (KMG-IV): sequencing the most valuable type-strain genomes for metagenomic binning, comparative biology and taxonomic classification.</title>
        <authorList>
            <person name="Goeker M."/>
        </authorList>
    </citation>
    <scope>NUCLEOTIDE SEQUENCE [LARGE SCALE GENOMIC DNA]</scope>
    <source>
        <strain evidence="1 2">DSM 4736</strain>
    </source>
</reference>
<keyword evidence="2" id="KW-1185">Reference proteome</keyword>
<comment type="caution">
    <text evidence="1">The sequence shown here is derived from an EMBL/GenBank/DDBJ whole genome shotgun (WGS) entry which is preliminary data.</text>
</comment>
<accession>A0A7X5YM53</accession>
<proteinExistence type="predicted"/>
<dbReference type="RefSeq" id="WP_168048640.1">
    <property type="nucleotide sequence ID" value="NZ_JAATJM010000002.1"/>
</dbReference>
<dbReference type="Proteomes" id="UP000587415">
    <property type="component" value="Unassembled WGS sequence"/>
</dbReference>